<protein>
    <submittedName>
        <fullName evidence="1">Uncharacterized protein</fullName>
    </submittedName>
</protein>
<organism evidence="1">
    <name type="scientific">Podoviridae sp. ctKzN3</name>
    <dbReference type="NCBI Taxonomy" id="2826553"/>
    <lineage>
        <taxon>Viruses</taxon>
        <taxon>Duplodnaviria</taxon>
        <taxon>Heunggongvirae</taxon>
        <taxon>Uroviricota</taxon>
        <taxon>Caudoviricetes</taxon>
    </lineage>
</organism>
<sequence>MHKFYRLFLCNLHKSRLVTKRGNKCSFSYTYIL</sequence>
<accession>A0A8S5NGX1</accession>
<evidence type="ECO:0000313" key="1">
    <source>
        <dbReference type="EMBL" id="DAD93599.1"/>
    </source>
</evidence>
<name>A0A8S5NGX1_9CAUD</name>
<proteinExistence type="predicted"/>
<dbReference type="EMBL" id="BK015163">
    <property type="protein sequence ID" value="DAD93599.1"/>
    <property type="molecule type" value="Genomic_DNA"/>
</dbReference>
<reference evidence="1" key="1">
    <citation type="journal article" date="2021" name="Proc. Natl. Acad. Sci. U.S.A.">
        <title>A Catalog of Tens of Thousands of Viruses from Human Metagenomes Reveals Hidden Associations with Chronic Diseases.</title>
        <authorList>
            <person name="Tisza M.J."/>
            <person name="Buck C.B."/>
        </authorList>
    </citation>
    <scope>NUCLEOTIDE SEQUENCE</scope>
    <source>
        <strain evidence="1">CtKzN3</strain>
    </source>
</reference>